<comment type="caution">
    <text evidence="2">The sequence shown here is derived from an EMBL/GenBank/DDBJ whole genome shotgun (WGS) entry which is preliminary data.</text>
</comment>
<dbReference type="PATRIC" id="fig|394096.3.peg.8646"/>
<feature type="domain" description="Putative regulatory protein FmdB zinc ribbon" evidence="1">
    <location>
        <begin position="1"/>
        <end position="45"/>
    </location>
</feature>
<dbReference type="AlphaFoldDB" id="A0A085VYS4"/>
<evidence type="ECO:0000313" key="3">
    <source>
        <dbReference type="Proteomes" id="UP000028725"/>
    </source>
</evidence>
<reference evidence="2 3" key="1">
    <citation type="submission" date="2014-04" db="EMBL/GenBank/DDBJ databases">
        <title>Genome assembly of Hyalangium minutum DSM 14724.</title>
        <authorList>
            <person name="Sharma G."/>
            <person name="Subramanian S."/>
        </authorList>
    </citation>
    <scope>NUCLEOTIDE SEQUENCE [LARGE SCALE GENOMIC DNA]</scope>
    <source>
        <strain evidence="2 3">DSM 14724</strain>
    </source>
</reference>
<dbReference type="NCBIfam" id="TIGR02605">
    <property type="entry name" value="CxxC_CxxC_SSSS"/>
    <property type="match status" value="1"/>
</dbReference>
<dbReference type="InterPro" id="IPR013429">
    <property type="entry name" value="Regulatory_FmdB_Zinc_ribbon"/>
</dbReference>
<dbReference type="EMBL" id="JMCB01000030">
    <property type="protein sequence ID" value="KFE60587.1"/>
    <property type="molecule type" value="Genomic_DNA"/>
</dbReference>
<dbReference type="RefSeq" id="WP_044199156.1">
    <property type="nucleotide sequence ID" value="NZ_JMCB01000030.1"/>
</dbReference>
<proteinExistence type="predicted"/>
<name>A0A085VYS4_9BACT</name>
<evidence type="ECO:0000313" key="2">
    <source>
        <dbReference type="EMBL" id="KFE60587.1"/>
    </source>
</evidence>
<organism evidence="2 3">
    <name type="scientific">Hyalangium minutum</name>
    <dbReference type="NCBI Taxonomy" id="394096"/>
    <lineage>
        <taxon>Bacteria</taxon>
        <taxon>Pseudomonadati</taxon>
        <taxon>Myxococcota</taxon>
        <taxon>Myxococcia</taxon>
        <taxon>Myxococcales</taxon>
        <taxon>Cystobacterineae</taxon>
        <taxon>Archangiaceae</taxon>
        <taxon>Hyalangium</taxon>
    </lineage>
</organism>
<dbReference type="STRING" id="394096.DB31_5926"/>
<protein>
    <submittedName>
        <fullName evidence="2">Putative regulatory protein, FmdB family protein</fullName>
    </submittedName>
</protein>
<evidence type="ECO:0000259" key="1">
    <source>
        <dbReference type="SMART" id="SM00834"/>
    </source>
</evidence>
<dbReference type="OrthoDB" id="9813321at2"/>
<dbReference type="SMART" id="SM00834">
    <property type="entry name" value="CxxC_CXXC_SSSS"/>
    <property type="match status" value="1"/>
</dbReference>
<dbReference type="Proteomes" id="UP000028725">
    <property type="component" value="Unassembled WGS sequence"/>
</dbReference>
<accession>A0A085VYS4</accession>
<keyword evidence="3" id="KW-1185">Reference proteome</keyword>
<dbReference type="Pfam" id="PF09723">
    <property type="entry name" value="Zn_ribbon_8"/>
    <property type="match status" value="1"/>
</dbReference>
<sequence length="58" mass="6866">MPVYEFFCRKCQEPFTEIMSVKEHDQRMPECPHCHGTKEVEKRISAVHAVTTKKWLTS</sequence>
<gene>
    <name evidence="2" type="ORF">DB31_5926</name>
</gene>